<sequence>MKLLQVQQQQQKRQQQLLHQQQQQQQQQQVDPIKQLLGGYGSVNVSVSPQPQDQVLRDALLRPDVQALLQRVASGQVTASQLMNQLKVSTITHSQRDAISTVLKFLKGQHSQTLLPTRTTLTPSPTPQVVTGGLSLGGNSSLSPRVASPNPDPSNMLNPHLLQQQQSRLSPLMFGPGSLGNNLSVNNVGGNTGPRRPLSHQELVAHTQSIMQKALLKQELEKAKEELEKAKEKHRKREAERARSPNPNTVSTMGGVGPMAIPPNVNKDGSPSKSIVVGVKSQSPLAFTPTSVMRKMTADRDRIDRSDKADSPIVELKDSERSRDTDQHPVTVSMQLQQQQQQQQGVGRGGKVLECKPRDNNNILRRIPSPLPPTVTTPVTANTNINMSSGVVMSSGGVGNVGNAVMSGVGNIGMSGGVGNAVMGSVGNVGMSGGVGNVGNAVMSGVGNVGMSGVGSGGVGNTVMGGVGNTVMGGVGNVGMSGVGSGVGNTVMGGVGSGGVGTIGSMLGGGVGNTVGMSGGGVGNTVGKNTIMLGGNLISMGQQQQQQPQARQQQQQQQQPPGLTMSRSNQQNLSLRAFQQAAQAQAVFTQQLMRGQQQQQQQQPAPNTTGPPPPHHHHHHHHHHHRLPTTTTTSQPPPLHQLLLNNNNPPMSLHHHKQDGGLHVPIMSVGGSSHRSSPVNLAQFFGRDILSQVQAGSLPDLPGGKVLSLEEVERLQQTQAVPN</sequence>
<dbReference type="EMBL" id="JAWZYT010000230">
    <property type="protein sequence ID" value="KAK4326261.1"/>
    <property type="molecule type" value="Genomic_DNA"/>
</dbReference>
<gene>
    <name evidence="2" type="ORF">Pmani_003196</name>
</gene>
<reference evidence="2" key="1">
    <citation type="submission" date="2023-11" db="EMBL/GenBank/DDBJ databases">
        <title>Genome assemblies of two species of porcelain crab, Petrolisthes cinctipes and Petrolisthes manimaculis (Anomura: Porcellanidae).</title>
        <authorList>
            <person name="Angst P."/>
        </authorList>
    </citation>
    <scope>NUCLEOTIDE SEQUENCE</scope>
    <source>
        <strain evidence="2">PB745_02</strain>
        <tissue evidence="2">Gill</tissue>
    </source>
</reference>
<dbReference type="GO" id="GO:0045944">
    <property type="term" value="P:positive regulation of transcription by RNA polymerase II"/>
    <property type="evidence" value="ECO:0007669"/>
    <property type="project" value="TreeGrafter"/>
</dbReference>
<feature type="compositionally biased region" description="Low complexity" evidence="1">
    <location>
        <begin position="542"/>
        <end position="561"/>
    </location>
</feature>
<dbReference type="PANTHER" id="PTHR46007">
    <property type="entry name" value="MEDIATOR OF RNA POLYMERASE II TRANSCRIPTION SUBUNIT 12"/>
    <property type="match status" value="1"/>
</dbReference>
<evidence type="ECO:0000313" key="2">
    <source>
        <dbReference type="EMBL" id="KAK4326261.1"/>
    </source>
</evidence>
<dbReference type="Proteomes" id="UP001292094">
    <property type="component" value="Unassembled WGS sequence"/>
</dbReference>
<name>A0AAE1QH18_9EUCA</name>
<dbReference type="InterPro" id="IPR051647">
    <property type="entry name" value="Mediator_comp_sub12"/>
</dbReference>
<proteinExistence type="predicted"/>
<protein>
    <submittedName>
        <fullName evidence="2">Uncharacterized protein</fullName>
    </submittedName>
</protein>
<dbReference type="Pfam" id="PF10477">
    <property type="entry name" value="EIF4E-T"/>
    <property type="match status" value="1"/>
</dbReference>
<evidence type="ECO:0000313" key="3">
    <source>
        <dbReference type="Proteomes" id="UP001292094"/>
    </source>
</evidence>
<feature type="region of interest" description="Disordered" evidence="1">
    <location>
        <begin position="540"/>
        <end position="567"/>
    </location>
</feature>
<feature type="compositionally biased region" description="Basic and acidic residues" evidence="1">
    <location>
        <begin position="297"/>
        <end position="327"/>
    </location>
</feature>
<comment type="caution">
    <text evidence="2">The sequence shown here is derived from an EMBL/GenBank/DDBJ whole genome shotgun (WGS) entry which is preliminary data.</text>
</comment>
<feature type="compositionally biased region" description="Low complexity" evidence="1">
    <location>
        <begin position="628"/>
        <end position="648"/>
    </location>
</feature>
<feature type="compositionally biased region" description="Low complexity" evidence="1">
    <location>
        <begin position="590"/>
        <end position="608"/>
    </location>
</feature>
<dbReference type="InterPro" id="IPR018862">
    <property type="entry name" value="eIF4E-T"/>
</dbReference>
<organism evidence="2 3">
    <name type="scientific">Petrolisthes manimaculis</name>
    <dbReference type="NCBI Taxonomy" id="1843537"/>
    <lineage>
        <taxon>Eukaryota</taxon>
        <taxon>Metazoa</taxon>
        <taxon>Ecdysozoa</taxon>
        <taxon>Arthropoda</taxon>
        <taxon>Crustacea</taxon>
        <taxon>Multicrustacea</taxon>
        <taxon>Malacostraca</taxon>
        <taxon>Eumalacostraca</taxon>
        <taxon>Eucarida</taxon>
        <taxon>Decapoda</taxon>
        <taxon>Pleocyemata</taxon>
        <taxon>Anomura</taxon>
        <taxon>Galatheoidea</taxon>
        <taxon>Porcellanidae</taxon>
        <taxon>Petrolisthes</taxon>
    </lineage>
</organism>
<feature type="compositionally biased region" description="Basic and acidic residues" evidence="1">
    <location>
        <begin position="226"/>
        <end position="243"/>
    </location>
</feature>
<dbReference type="GO" id="GO:0016592">
    <property type="term" value="C:mediator complex"/>
    <property type="evidence" value="ECO:0007669"/>
    <property type="project" value="TreeGrafter"/>
</dbReference>
<evidence type="ECO:0000256" key="1">
    <source>
        <dbReference type="SAM" id="MobiDB-lite"/>
    </source>
</evidence>
<dbReference type="PANTHER" id="PTHR46007:SF11">
    <property type="entry name" value="MEDIATOR OF RNA POLYMERASE II TRANSCRIPTION SUBUNIT 12"/>
    <property type="match status" value="1"/>
</dbReference>
<feature type="region of interest" description="Disordered" evidence="1">
    <location>
        <begin position="297"/>
        <end position="352"/>
    </location>
</feature>
<keyword evidence="3" id="KW-1185">Reference proteome</keyword>
<dbReference type="AlphaFoldDB" id="A0AAE1QH18"/>
<accession>A0AAE1QH18</accession>
<feature type="compositionally biased region" description="Low complexity" evidence="1">
    <location>
        <begin position="335"/>
        <end position="344"/>
    </location>
</feature>
<dbReference type="GO" id="GO:0003713">
    <property type="term" value="F:transcription coactivator activity"/>
    <property type="evidence" value="ECO:0007669"/>
    <property type="project" value="TreeGrafter"/>
</dbReference>
<dbReference type="EMBL" id="JAWZYT010000230">
    <property type="protein sequence ID" value="KAK4326260.1"/>
    <property type="molecule type" value="Genomic_DNA"/>
</dbReference>
<feature type="region of interest" description="Disordered" evidence="1">
    <location>
        <begin position="590"/>
        <end position="648"/>
    </location>
</feature>
<feature type="region of interest" description="Disordered" evidence="1">
    <location>
        <begin position="226"/>
        <end position="256"/>
    </location>
</feature>
<feature type="compositionally biased region" description="Basic residues" evidence="1">
    <location>
        <begin position="614"/>
        <end position="627"/>
    </location>
</feature>